<evidence type="ECO:0000256" key="3">
    <source>
        <dbReference type="ARBA" id="ARBA00022960"/>
    </source>
</evidence>
<evidence type="ECO:0000256" key="1">
    <source>
        <dbReference type="ARBA" id="ARBA00009943"/>
    </source>
</evidence>
<dbReference type="AlphaFoldDB" id="A0A1J5B9L1"/>
<keyword evidence="3" id="KW-0133">Cell shape</keyword>
<evidence type="ECO:0000313" key="7">
    <source>
        <dbReference type="EMBL" id="OIP04047.1"/>
    </source>
</evidence>
<evidence type="ECO:0000256" key="2">
    <source>
        <dbReference type="ARBA" id="ARBA00022679"/>
    </source>
</evidence>
<keyword evidence="2" id="KW-0808">Transferase</keyword>
<name>A0A1J5B9L1_9BACT</name>
<evidence type="ECO:0000313" key="8">
    <source>
        <dbReference type="Proteomes" id="UP000183605"/>
    </source>
</evidence>
<dbReference type="InterPro" id="IPR050644">
    <property type="entry name" value="PG_Glycine_Bridge_Synth"/>
</dbReference>
<dbReference type="GO" id="GO:0071555">
    <property type="term" value="P:cell wall organization"/>
    <property type="evidence" value="ECO:0007669"/>
    <property type="project" value="UniProtKB-KW"/>
</dbReference>
<sequence length="276" mass="32823">MSDLRQAPEYCQWMRAIGWQVDKGMFIKKLPLVPWSFIKIQRQKPLIDLAAAGKYKAMQIKIEPAWDDKTDYQTLGFKPDKSPMLPSKTIWLDLTKSEAQLLKEMHYKTRYNVRKHEIRNSKFEIIRGDKITNRQLREFYAIYRKNCRRQHFWGLDFNQLKNLLRCFEEKAWLLTTNQGGLEILIHDKIAYYSHNGASQEGKRKFVPTLLTWEAIKLAKKLGCKKFDFEGIDEKRWPGFTRFKKSFGGIEVEYRGSFSKFFWLILSCRFKEISPSL</sequence>
<dbReference type="GO" id="GO:0016755">
    <property type="term" value="F:aminoacyltransferase activity"/>
    <property type="evidence" value="ECO:0007669"/>
    <property type="project" value="InterPro"/>
</dbReference>
<keyword evidence="5" id="KW-0012">Acyltransferase</keyword>
<dbReference type="Proteomes" id="UP000183605">
    <property type="component" value="Unassembled WGS sequence"/>
</dbReference>
<dbReference type="Pfam" id="PF02388">
    <property type="entry name" value="FemAB"/>
    <property type="match status" value="1"/>
</dbReference>
<organism evidence="7 8">
    <name type="scientific">Candidatus Beckwithbacteria bacterium CG2_30_44_31</name>
    <dbReference type="NCBI Taxonomy" id="1805035"/>
    <lineage>
        <taxon>Bacteria</taxon>
        <taxon>Candidatus Beckwithiibacteriota</taxon>
    </lineage>
</organism>
<proteinExistence type="inferred from homology"/>
<keyword evidence="6" id="KW-0961">Cell wall biogenesis/degradation</keyword>
<accession>A0A1J5B9L1</accession>
<protein>
    <recommendedName>
        <fullName evidence="9">BioF2-like acetyltransferase domain-containing protein</fullName>
    </recommendedName>
</protein>
<comment type="similarity">
    <text evidence="1">Belongs to the FemABX family.</text>
</comment>
<dbReference type="InterPro" id="IPR003447">
    <property type="entry name" value="FEMABX"/>
</dbReference>
<dbReference type="Gene3D" id="3.40.630.30">
    <property type="match status" value="1"/>
</dbReference>
<evidence type="ECO:0000256" key="4">
    <source>
        <dbReference type="ARBA" id="ARBA00022984"/>
    </source>
</evidence>
<dbReference type="GO" id="GO:0008360">
    <property type="term" value="P:regulation of cell shape"/>
    <property type="evidence" value="ECO:0007669"/>
    <property type="project" value="UniProtKB-KW"/>
</dbReference>
<evidence type="ECO:0008006" key="9">
    <source>
        <dbReference type="Google" id="ProtNLM"/>
    </source>
</evidence>
<dbReference type="EMBL" id="MNXQ01000015">
    <property type="protein sequence ID" value="OIP04047.1"/>
    <property type="molecule type" value="Genomic_DNA"/>
</dbReference>
<dbReference type="InterPro" id="IPR016181">
    <property type="entry name" value="Acyl_CoA_acyltransferase"/>
</dbReference>
<comment type="caution">
    <text evidence="7">The sequence shown here is derived from an EMBL/GenBank/DDBJ whole genome shotgun (WGS) entry which is preliminary data.</text>
</comment>
<dbReference type="PROSITE" id="PS51191">
    <property type="entry name" value="FEMABX"/>
    <property type="match status" value="1"/>
</dbReference>
<dbReference type="SUPFAM" id="SSF55729">
    <property type="entry name" value="Acyl-CoA N-acyltransferases (Nat)"/>
    <property type="match status" value="1"/>
</dbReference>
<keyword evidence="4" id="KW-0573">Peptidoglycan synthesis</keyword>
<gene>
    <name evidence="7" type="ORF">AUK18_00725</name>
</gene>
<evidence type="ECO:0000256" key="5">
    <source>
        <dbReference type="ARBA" id="ARBA00023315"/>
    </source>
</evidence>
<reference evidence="7 8" key="1">
    <citation type="journal article" date="2016" name="Environ. Microbiol.">
        <title>Genomic resolution of a cold subsurface aquifer community provides metabolic insights for novel microbes adapted to high CO concentrations.</title>
        <authorList>
            <person name="Probst A.J."/>
            <person name="Castelle C.J."/>
            <person name="Singh A."/>
            <person name="Brown C.T."/>
            <person name="Anantharaman K."/>
            <person name="Sharon I."/>
            <person name="Hug L.A."/>
            <person name="Burstein D."/>
            <person name="Emerson J.B."/>
            <person name="Thomas B.C."/>
            <person name="Banfield J.F."/>
        </authorList>
    </citation>
    <scope>NUCLEOTIDE SEQUENCE [LARGE SCALE GENOMIC DNA]</scope>
    <source>
        <strain evidence="7">CG2_30_44_31</strain>
    </source>
</reference>
<dbReference type="PANTHER" id="PTHR36174">
    <property type="entry name" value="LIPID II:GLYCINE GLYCYLTRANSFERASE"/>
    <property type="match status" value="1"/>
</dbReference>
<dbReference type="GO" id="GO:0009252">
    <property type="term" value="P:peptidoglycan biosynthetic process"/>
    <property type="evidence" value="ECO:0007669"/>
    <property type="project" value="UniProtKB-KW"/>
</dbReference>
<evidence type="ECO:0000256" key="6">
    <source>
        <dbReference type="ARBA" id="ARBA00023316"/>
    </source>
</evidence>
<dbReference type="PANTHER" id="PTHR36174:SF1">
    <property type="entry name" value="LIPID II:GLYCINE GLYCYLTRANSFERASE"/>
    <property type="match status" value="1"/>
</dbReference>